<evidence type="ECO:0000313" key="14">
    <source>
        <dbReference type="Proteomes" id="UP000034166"/>
    </source>
</evidence>
<evidence type="ECO:0000256" key="7">
    <source>
        <dbReference type="ARBA" id="ARBA00022825"/>
    </source>
</evidence>
<comment type="cofactor">
    <cofactor evidence="1">
        <name>Ca(2+)</name>
        <dbReference type="ChEBI" id="CHEBI:29108"/>
    </cofactor>
</comment>
<reference evidence="13 14" key="1">
    <citation type="submission" date="2015-04" db="EMBL/GenBank/DDBJ databases">
        <title>Taxonomic description and genome sequence of Bacillus campisalis sp. nov., a novel member of the genus Bacillus isolated from solar saltern.</title>
        <authorList>
            <person name="Mathan Kumar R."/>
            <person name="Kaur G."/>
            <person name="Kumar A."/>
            <person name="Singh N.K."/>
            <person name="Kaur N."/>
            <person name="Kumar N."/>
            <person name="Mayilraj S."/>
        </authorList>
    </citation>
    <scope>NUCLEOTIDE SEQUENCE [LARGE SCALE GENOMIC DNA]</scope>
    <source>
        <strain evidence="13 14">SA2-6</strain>
    </source>
</reference>
<dbReference type="InterPro" id="IPR036852">
    <property type="entry name" value="Peptidase_S8/S53_dom_sf"/>
</dbReference>
<keyword evidence="14" id="KW-1185">Reference proteome</keyword>
<dbReference type="SUPFAM" id="SSF52743">
    <property type="entry name" value="Subtilisin-like"/>
    <property type="match status" value="1"/>
</dbReference>
<evidence type="ECO:0000256" key="9">
    <source>
        <dbReference type="PROSITE-ProRule" id="PRU01240"/>
    </source>
</evidence>
<dbReference type="PROSITE" id="PS00137">
    <property type="entry name" value="SUBTILASE_HIS"/>
    <property type="match status" value="1"/>
</dbReference>
<feature type="active site" description="Charge relay system" evidence="9">
    <location>
        <position position="383"/>
    </location>
</feature>
<dbReference type="PROSITE" id="PS00136">
    <property type="entry name" value="SUBTILASE_ASP"/>
    <property type="match status" value="1"/>
</dbReference>
<evidence type="ECO:0000256" key="10">
    <source>
        <dbReference type="RuleBase" id="RU003355"/>
    </source>
</evidence>
<evidence type="ECO:0000256" key="2">
    <source>
        <dbReference type="ARBA" id="ARBA00004613"/>
    </source>
</evidence>
<dbReference type="PATRIC" id="fig|1408103.3.peg.4387"/>
<feature type="active site" description="Charge relay system" evidence="9">
    <location>
        <position position="149"/>
    </location>
</feature>
<dbReference type="PANTHER" id="PTHR43806:SF11">
    <property type="entry name" value="CEREVISIN-RELATED"/>
    <property type="match status" value="1"/>
</dbReference>
<comment type="caution">
    <text evidence="13">The sequence shown here is derived from an EMBL/GenBank/DDBJ whole genome shotgun (WGS) entry which is preliminary data.</text>
</comment>
<dbReference type="InterPro" id="IPR050131">
    <property type="entry name" value="Peptidase_S8_subtilisin-like"/>
</dbReference>
<dbReference type="PROSITE" id="PS51892">
    <property type="entry name" value="SUBTILASE"/>
    <property type="match status" value="1"/>
</dbReference>
<dbReference type="Gene3D" id="3.40.50.200">
    <property type="entry name" value="Peptidase S8/S53 domain"/>
    <property type="match status" value="1"/>
</dbReference>
<keyword evidence="11" id="KW-0732">Signal</keyword>
<evidence type="ECO:0000256" key="3">
    <source>
        <dbReference type="ARBA" id="ARBA00011073"/>
    </source>
</evidence>
<dbReference type="GO" id="GO:0005576">
    <property type="term" value="C:extracellular region"/>
    <property type="evidence" value="ECO:0007669"/>
    <property type="project" value="UniProtKB-SubCell"/>
</dbReference>
<feature type="domain" description="Peptidase S8/S53" evidence="12">
    <location>
        <begin position="141"/>
        <end position="431"/>
    </location>
</feature>
<keyword evidence="4" id="KW-0964">Secreted</keyword>
<dbReference type="InterPro" id="IPR015500">
    <property type="entry name" value="Peptidase_S8_subtilisin-rel"/>
</dbReference>
<evidence type="ECO:0000313" key="13">
    <source>
        <dbReference type="EMBL" id="KKK36334.1"/>
    </source>
</evidence>
<dbReference type="Pfam" id="PF00082">
    <property type="entry name" value="Peptidase_S8"/>
    <property type="match status" value="1"/>
</dbReference>
<dbReference type="PROSITE" id="PS00138">
    <property type="entry name" value="SUBTILASE_SER"/>
    <property type="match status" value="1"/>
</dbReference>
<organism evidence="13 14">
    <name type="scientific">Mesobacillus campisalis</name>
    <dbReference type="NCBI Taxonomy" id="1408103"/>
    <lineage>
        <taxon>Bacteria</taxon>
        <taxon>Bacillati</taxon>
        <taxon>Bacillota</taxon>
        <taxon>Bacilli</taxon>
        <taxon>Bacillales</taxon>
        <taxon>Bacillaceae</taxon>
        <taxon>Mesobacillus</taxon>
    </lineage>
</organism>
<dbReference type="InterPro" id="IPR000209">
    <property type="entry name" value="Peptidase_S8/S53_dom"/>
</dbReference>
<gene>
    <name evidence="13" type="ORF">WQ57_19815</name>
</gene>
<accession>A0A0M2SP45</accession>
<comment type="similarity">
    <text evidence="3 9 10">Belongs to the peptidase S8 family.</text>
</comment>
<dbReference type="EMBL" id="LAYY01000033">
    <property type="protein sequence ID" value="KKK36334.1"/>
    <property type="molecule type" value="Genomic_DNA"/>
</dbReference>
<evidence type="ECO:0000259" key="12">
    <source>
        <dbReference type="Pfam" id="PF00082"/>
    </source>
</evidence>
<dbReference type="GO" id="GO:0006508">
    <property type="term" value="P:proteolysis"/>
    <property type="evidence" value="ECO:0007669"/>
    <property type="project" value="UniProtKB-KW"/>
</dbReference>
<dbReference type="PRINTS" id="PR00723">
    <property type="entry name" value="SUBTILISIN"/>
</dbReference>
<dbReference type="RefSeq" id="WP_046525501.1">
    <property type="nucleotide sequence ID" value="NZ_LAYY01000033.1"/>
</dbReference>
<evidence type="ECO:0000256" key="6">
    <source>
        <dbReference type="ARBA" id="ARBA00022801"/>
    </source>
</evidence>
<dbReference type="OrthoDB" id="9798386at2"/>
<keyword evidence="8" id="KW-0106">Calcium</keyword>
<dbReference type="InterPro" id="IPR022398">
    <property type="entry name" value="Peptidase_S8_His-AS"/>
</dbReference>
<dbReference type="Gene3D" id="3.30.70.80">
    <property type="entry name" value="Peptidase S8 propeptide/proteinase inhibitor I9"/>
    <property type="match status" value="1"/>
</dbReference>
<keyword evidence="6 9" id="KW-0378">Hydrolase</keyword>
<name>A0A0M2SP45_9BACI</name>
<comment type="subcellular location">
    <subcellularLocation>
        <location evidence="2">Secreted</location>
    </subcellularLocation>
</comment>
<feature type="chain" id="PRO_5038498912" description="Peptidase S8/S53 domain-containing protein" evidence="11">
    <location>
        <begin position="23"/>
        <end position="440"/>
    </location>
</feature>
<dbReference type="InterPro" id="IPR023827">
    <property type="entry name" value="Peptidase_S8_Asp-AS"/>
</dbReference>
<proteinExistence type="inferred from homology"/>
<keyword evidence="5 9" id="KW-0645">Protease</keyword>
<dbReference type="InterPro" id="IPR037045">
    <property type="entry name" value="S8pro/Inhibitor_I9_sf"/>
</dbReference>
<evidence type="ECO:0000256" key="8">
    <source>
        <dbReference type="ARBA" id="ARBA00022837"/>
    </source>
</evidence>
<evidence type="ECO:0000256" key="5">
    <source>
        <dbReference type="ARBA" id="ARBA00022670"/>
    </source>
</evidence>
<dbReference type="Proteomes" id="UP000034166">
    <property type="component" value="Unassembled WGS sequence"/>
</dbReference>
<keyword evidence="7 9" id="KW-0720">Serine protease</keyword>
<sequence>MKKWMSGLALAGLLAFSGQAVSAEEPKEYIVVFSSNSINEQSLTQLEESGAEVLQEVPQVGVVSVQSSDPGFIEKAKQDSNIQEVVEDIEISPLEVQMEVDLRAAASPALYSGADLHDKYQWDIKRVTNSGKAWEKNAGSHNVLVAVIDSGVDAFHPDLKENFLYGKAFFNGATEADALRDSGTHGTHVAGSIAANGRVLGVGPELGIASYRVSDHNGRMSWTAILAAVTTAADDGADVANLSLGTYSLMNDAQDRALHLSASRAVRHAQSKGMIIVGANGNDGIDLGKKMLTRQGEGAQWTGPLFDTFTDIPWVISVSSSTNRDTLAYYSNYGNSELAAPGGDYGENWPNAAGDTSLRENEARAYSTIPVSRGSYGWAMGTSMASPKVAAAAALVIAEYPDLKPAQVITRLQQTADDAGITGHDHYFGHGIVNADRALQ</sequence>
<evidence type="ECO:0000256" key="4">
    <source>
        <dbReference type="ARBA" id="ARBA00022525"/>
    </source>
</evidence>
<feature type="signal peptide" evidence="11">
    <location>
        <begin position="1"/>
        <end position="22"/>
    </location>
</feature>
<evidence type="ECO:0000256" key="1">
    <source>
        <dbReference type="ARBA" id="ARBA00001913"/>
    </source>
</evidence>
<dbReference type="AlphaFoldDB" id="A0A0M2SP45"/>
<evidence type="ECO:0000256" key="11">
    <source>
        <dbReference type="SAM" id="SignalP"/>
    </source>
</evidence>
<feature type="active site" description="Charge relay system" evidence="9">
    <location>
        <position position="185"/>
    </location>
</feature>
<protein>
    <recommendedName>
        <fullName evidence="12">Peptidase S8/S53 domain-containing protein</fullName>
    </recommendedName>
</protein>
<dbReference type="InterPro" id="IPR023828">
    <property type="entry name" value="Peptidase_S8_Ser-AS"/>
</dbReference>
<dbReference type="PANTHER" id="PTHR43806">
    <property type="entry name" value="PEPTIDASE S8"/>
    <property type="match status" value="1"/>
</dbReference>
<dbReference type="GO" id="GO:0004252">
    <property type="term" value="F:serine-type endopeptidase activity"/>
    <property type="evidence" value="ECO:0007669"/>
    <property type="project" value="UniProtKB-UniRule"/>
</dbReference>